<dbReference type="AlphaFoldDB" id="A0A6C0JDY3"/>
<name>A0A6C0JDY3_9ZZZZ</name>
<protein>
    <submittedName>
        <fullName evidence="2">Uncharacterized protein</fullName>
    </submittedName>
</protein>
<feature type="compositionally biased region" description="Polar residues" evidence="1">
    <location>
        <begin position="19"/>
        <end position="29"/>
    </location>
</feature>
<proteinExistence type="predicted"/>
<accession>A0A6C0JDY3</accession>
<dbReference type="EMBL" id="MN740351">
    <property type="protein sequence ID" value="QHU01958.1"/>
    <property type="molecule type" value="Genomic_DNA"/>
</dbReference>
<evidence type="ECO:0000313" key="2">
    <source>
        <dbReference type="EMBL" id="QHU01958.1"/>
    </source>
</evidence>
<feature type="region of interest" description="Disordered" evidence="1">
    <location>
        <begin position="1"/>
        <end position="29"/>
    </location>
</feature>
<organism evidence="2">
    <name type="scientific">viral metagenome</name>
    <dbReference type="NCBI Taxonomy" id="1070528"/>
    <lineage>
        <taxon>unclassified sequences</taxon>
        <taxon>metagenomes</taxon>
        <taxon>organismal metagenomes</taxon>
    </lineage>
</organism>
<evidence type="ECO:0000256" key="1">
    <source>
        <dbReference type="SAM" id="MobiDB-lite"/>
    </source>
</evidence>
<reference evidence="2" key="1">
    <citation type="journal article" date="2020" name="Nature">
        <title>Giant virus diversity and host interactions through global metagenomics.</title>
        <authorList>
            <person name="Schulz F."/>
            <person name="Roux S."/>
            <person name="Paez-Espino D."/>
            <person name="Jungbluth S."/>
            <person name="Walsh D.A."/>
            <person name="Denef V.J."/>
            <person name="McMahon K.D."/>
            <person name="Konstantinidis K.T."/>
            <person name="Eloe-Fadrosh E.A."/>
            <person name="Kyrpides N.C."/>
            <person name="Woyke T."/>
        </authorList>
    </citation>
    <scope>NUCLEOTIDE SEQUENCE</scope>
    <source>
        <strain evidence="2">GVMAG-M-3300025880-56</strain>
    </source>
</reference>
<sequence length="110" mass="12759">MPKRFSNGGNGRSNKEMASKQTLDTGSGLSNHYKYLLADINDRNSFEEFCENIYSLEHADVIAKVLIKQNKYESFFEIFKDSIKQNGIVFTTKLLNNYDKKLKLHKKNNM</sequence>